<keyword evidence="3" id="KW-0378">Hydrolase</keyword>
<dbReference type="PANTHER" id="PTHR42693">
    <property type="entry name" value="ARYLSULFATASE FAMILY MEMBER"/>
    <property type="match status" value="1"/>
</dbReference>
<sequence>MSGTDPSFDGVIGDTWRESRPSWLPPRQRSASPNVVFIVLDDVGYADLGCYGSEIRTPHIDAMAARGLQYNNFHVTSMCSPTRACLLTGRNAHAVGMGFLADFDSGYPGYRGHVSTHAATLAEMLRDHGFSTLAAGKWHLTPAAEISHGGPFRHWPTERGFDRWFGFQGALADQWHPDLYEDKCPLPPAAGGGKHLSEQLVDRASRYLVDHRVAHTGSPFFLYLAFGAAHWPHQVPAGAIEHYRGRYDRGWDVLRRQRFERQLELGIVPPGTRLPPSNPGVPAWDSLTADERTVCARFMETYAAFVEHTDEQIGRLRAQLERLDLAQDTLVVLLSDNGASPEGGRIGTVNTRKHFFYEPEPVAEPLALADRMGGEDSFSHYPVGWAQASNTPLKWYKTHTHGGGVRAPLVVDWPAGIRRPGLRTQFHHVTDIVPTVLEIAGLGAPAVYRGTPQLPIQGTSLRYTFDEPQAPTRKPSQYFELLGNRGIWQDGWKALTHHVAGTRFEDDVWELYHLDRDFSECVDLAREQPERLAALRQLFEREARAHSVLPLDDRLFERIAARMQSAPTEYLYYPGMSRTDRLRSPNLTGRSHRFTADVELDGPRTQGVLLCAGTAFCGYTWFVRDGRLVHEYVFSPGVHEHIEAVLPPKPARVRLAYEFRKTGPTSGETTLSIDGQVLATGRISRTWPSRALNTGMLCGRDAGTRKSPDYEPPFAFTGVLHEVRVHLGDDLEGDPYAHYRSYRTGDED</sequence>
<dbReference type="PROSITE" id="PS00523">
    <property type="entry name" value="SULFATASE_1"/>
    <property type="match status" value="1"/>
</dbReference>
<evidence type="ECO:0000313" key="6">
    <source>
        <dbReference type="EMBL" id="MBL0419235.1"/>
    </source>
</evidence>
<evidence type="ECO:0000313" key="7">
    <source>
        <dbReference type="Proteomes" id="UP000613011"/>
    </source>
</evidence>
<dbReference type="AlphaFoldDB" id="A0A936ZQM9"/>
<protein>
    <submittedName>
        <fullName evidence="6">Arylsulfatase</fullName>
    </submittedName>
</protein>
<dbReference type="GO" id="GO:0016787">
    <property type="term" value="F:hydrolase activity"/>
    <property type="evidence" value="ECO:0007669"/>
    <property type="project" value="UniProtKB-KW"/>
</dbReference>
<accession>A0A936ZQM9</accession>
<feature type="domain" description="Sulfatase N-terminal" evidence="5">
    <location>
        <begin position="33"/>
        <end position="441"/>
    </location>
</feature>
<name>A0A936ZQM9_9BURK</name>
<dbReference type="InterPro" id="IPR050738">
    <property type="entry name" value="Sulfatase"/>
</dbReference>
<evidence type="ECO:0000256" key="1">
    <source>
        <dbReference type="ARBA" id="ARBA00008779"/>
    </source>
</evidence>
<evidence type="ECO:0000256" key="4">
    <source>
        <dbReference type="ARBA" id="ARBA00022837"/>
    </source>
</evidence>
<reference evidence="6" key="1">
    <citation type="submission" date="2021-01" db="EMBL/GenBank/DDBJ databases">
        <title>Ramlibacter sp. strain AW1 16S ribosomal RNA gene Genome sequencing and assembly.</title>
        <authorList>
            <person name="Kang M."/>
        </authorList>
    </citation>
    <scope>NUCLEOTIDE SEQUENCE</scope>
    <source>
        <strain evidence="6">AW1</strain>
    </source>
</reference>
<dbReference type="EMBL" id="JAEQNA010000001">
    <property type="protein sequence ID" value="MBL0419235.1"/>
    <property type="molecule type" value="Genomic_DNA"/>
</dbReference>
<dbReference type="GO" id="GO:0046872">
    <property type="term" value="F:metal ion binding"/>
    <property type="evidence" value="ECO:0007669"/>
    <property type="project" value="UniProtKB-KW"/>
</dbReference>
<dbReference type="Gene3D" id="3.40.720.10">
    <property type="entry name" value="Alkaline Phosphatase, subunit A"/>
    <property type="match status" value="1"/>
</dbReference>
<dbReference type="InterPro" id="IPR024607">
    <property type="entry name" value="Sulfatase_CS"/>
</dbReference>
<keyword evidence="2" id="KW-0479">Metal-binding</keyword>
<dbReference type="InterPro" id="IPR017850">
    <property type="entry name" value="Alkaline_phosphatase_core_sf"/>
</dbReference>
<comment type="similarity">
    <text evidence="1">Belongs to the sulfatase family.</text>
</comment>
<gene>
    <name evidence="6" type="ORF">JI739_02635</name>
</gene>
<dbReference type="Proteomes" id="UP000613011">
    <property type="component" value="Unassembled WGS sequence"/>
</dbReference>
<dbReference type="CDD" id="cd16025">
    <property type="entry name" value="PAS_like"/>
    <property type="match status" value="1"/>
</dbReference>
<keyword evidence="7" id="KW-1185">Reference proteome</keyword>
<dbReference type="Pfam" id="PF00884">
    <property type="entry name" value="Sulfatase"/>
    <property type="match status" value="1"/>
</dbReference>
<dbReference type="InterPro" id="IPR000917">
    <property type="entry name" value="Sulfatase_N"/>
</dbReference>
<dbReference type="SUPFAM" id="SSF53649">
    <property type="entry name" value="Alkaline phosphatase-like"/>
    <property type="match status" value="1"/>
</dbReference>
<evidence type="ECO:0000259" key="5">
    <source>
        <dbReference type="Pfam" id="PF00884"/>
    </source>
</evidence>
<evidence type="ECO:0000256" key="2">
    <source>
        <dbReference type="ARBA" id="ARBA00022723"/>
    </source>
</evidence>
<organism evidence="6 7">
    <name type="scientific">Ramlibacter aurantiacus</name>
    <dbReference type="NCBI Taxonomy" id="2801330"/>
    <lineage>
        <taxon>Bacteria</taxon>
        <taxon>Pseudomonadati</taxon>
        <taxon>Pseudomonadota</taxon>
        <taxon>Betaproteobacteria</taxon>
        <taxon>Burkholderiales</taxon>
        <taxon>Comamonadaceae</taxon>
        <taxon>Ramlibacter</taxon>
    </lineage>
</organism>
<dbReference type="Gene3D" id="3.30.1120.10">
    <property type="match status" value="1"/>
</dbReference>
<keyword evidence="4" id="KW-0106">Calcium</keyword>
<evidence type="ECO:0000256" key="3">
    <source>
        <dbReference type="ARBA" id="ARBA00022801"/>
    </source>
</evidence>
<proteinExistence type="inferred from homology"/>
<dbReference type="RefSeq" id="WP_201682283.1">
    <property type="nucleotide sequence ID" value="NZ_JAEQNA010000001.1"/>
</dbReference>
<comment type="caution">
    <text evidence="6">The sequence shown here is derived from an EMBL/GenBank/DDBJ whole genome shotgun (WGS) entry which is preliminary data.</text>
</comment>